<accession>A0A238H7Y7</accession>
<dbReference type="AlphaFoldDB" id="A0A238H7Y7"/>
<proteinExistence type="inferred from homology"/>
<organism evidence="6 7">
    <name type="scientific">Burkholderia singularis</name>
    <dbReference type="NCBI Taxonomy" id="1503053"/>
    <lineage>
        <taxon>Bacteria</taxon>
        <taxon>Pseudomonadati</taxon>
        <taxon>Pseudomonadota</taxon>
        <taxon>Betaproteobacteria</taxon>
        <taxon>Burkholderiales</taxon>
        <taxon>Burkholderiaceae</taxon>
        <taxon>Burkholderia</taxon>
        <taxon>pseudomallei group</taxon>
    </lineage>
</organism>
<dbReference type="Proteomes" id="UP000198460">
    <property type="component" value="Unassembled WGS sequence"/>
</dbReference>
<dbReference type="InterPro" id="IPR006913">
    <property type="entry name" value="CENP-V/GFA"/>
</dbReference>
<evidence type="ECO:0000259" key="5">
    <source>
        <dbReference type="PROSITE" id="PS51891"/>
    </source>
</evidence>
<dbReference type="SUPFAM" id="SSF51316">
    <property type="entry name" value="Mss4-like"/>
    <property type="match status" value="1"/>
</dbReference>
<dbReference type="Pfam" id="PF04828">
    <property type="entry name" value="GFA"/>
    <property type="match status" value="1"/>
</dbReference>
<evidence type="ECO:0000256" key="4">
    <source>
        <dbReference type="ARBA" id="ARBA00023239"/>
    </source>
</evidence>
<dbReference type="PROSITE" id="PS51891">
    <property type="entry name" value="CENP_V_GFA"/>
    <property type="match status" value="1"/>
</dbReference>
<dbReference type="PANTHER" id="PTHR33337">
    <property type="entry name" value="GFA DOMAIN-CONTAINING PROTEIN"/>
    <property type="match status" value="1"/>
</dbReference>
<dbReference type="InterPro" id="IPR011057">
    <property type="entry name" value="Mss4-like_sf"/>
</dbReference>
<evidence type="ECO:0000256" key="1">
    <source>
        <dbReference type="ARBA" id="ARBA00005495"/>
    </source>
</evidence>
<dbReference type="GO" id="GO:0046872">
    <property type="term" value="F:metal ion binding"/>
    <property type="evidence" value="ECO:0007669"/>
    <property type="project" value="UniProtKB-KW"/>
</dbReference>
<dbReference type="Gene3D" id="3.90.1590.10">
    <property type="entry name" value="glutathione-dependent formaldehyde- activating enzyme (gfa)"/>
    <property type="match status" value="1"/>
</dbReference>
<keyword evidence="2" id="KW-0479">Metal-binding</keyword>
<keyword evidence="3" id="KW-0862">Zinc</keyword>
<dbReference type="PANTHER" id="PTHR33337:SF40">
    <property type="entry name" value="CENP-V_GFA DOMAIN-CONTAINING PROTEIN-RELATED"/>
    <property type="match status" value="1"/>
</dbReference>
<evidence type="ECO:0000256" key="3">
    <source>
        <dbReference type="ARBA" id="ARBA00022833"/>
    </source>
</evidence>
<sequence>MMPSFEPLTGGCACGAIRYRITVEPASAGFCHCRLCQRTTGAAVLAWASVPIGAFEYVKGEPRVYASSTWAGRRFCVQCGTQLEYRRSNAPETVEFNYATLDDPSRIRPGAHTWYANRVPGVDVAGSLPVFDGGD</sequence>
<evidence type="ECO:0000313" key="6">
    <source>
        <dbReference type="EMBL" id="SMG01378.1"/>
    </source>
</evidence>
<feature type="domain" description="CENP-V/GFA" evidence="5">
    <location>
        <begin position="8"/>
        <end position="116"/>
    </location>
</feature>
<name>A0A238H7Y7_9BURK</name>
<gene>
    <name evidence="6" type="ORF">BSIN_0594</name>
</gene>
<keyword evidence="4" id="KW-0456">Lyase</keyword>
<protein>
    <submittedName>
        <fullName evidence="6">Gfa-like protein</fullName>
    </submittedName>
</protein>
<dbReference type="EMBL" id="FXAN01000072">
    <property type="protein sequence ID" value="SMG01378.1"/>
    <property type="molecule type" value="Genomic_DNA"/>
</dbReference>
<dbReference type="GO" id="GO:0016846">
    <property type="term" value="F:carbon-sulfur lyase activity"/>
    <property type="evidence" value="ECO:0007669"/>
    <property type="project" value="InterPro"/>
</dbReference>
<evidence type="ECO:0000313" key="7">
    <source>
        <dbReference type="Proteomes" id="UP000198460"/>
    </source>
</evidence>
<reference evidence="6 7" key="1">
    <citation type="submission" date="2017-04" db="EMBL/GenBank/DDBJ databases">
        <authorList>
            <person name="Afonso C.L."/>
            <person name="Miller P.J."/>
            <person name="Scott M.A."/>
            <person name="Spackman E."/>
            <person name="Goraichik I."/>
            <person name="Dimitrov K.M."/>
            <person name="Suarez D.L."/>
            <person name="Swayne D.E."/>
        </authorList>
    </citation>
    <scope>NUCLEOTIDE SEQUENCE [LARGE SCALE GENOMIC DNA]</scope>
    <source>
        <strain evidence="6">LMG 28154</strain>
    </source>
</reference>
<evidence type="ECO:0000256" key="2">
    <source>
        <dbReference type="ARBA" id="ARBA00022723"/>
    </source>
</evidence>
<comment type="similarity">
    <text evidence="1">Belongs to the Gfa family.</text>
</comment>